<dbReference type="Proteomes" id="UP000245048">
    <property type="component" value="Unassembled WGS sequence"/>
</dbReference>
<dbReference type="FunFam" id="3.30.70.360:FF:000001">
    <property type="entry name" value="N-acetyldiaminopimelate deacetylase"/>
    <property type="match status" value="1"/>
</dbReference>
<feature type="binding site" evidence="2">
    <location>
        <position position="102"/>
    </location>
    <ligand>
        <name>Mn(2+)</name>
        <dbReference type="ChEBI" id="CHEBI:29035"/>
        <label>2</label>
    </ligand>
</feature>
<accession>A0A2U1V3B4</accession>
<dbReference type="GO" id="GO:0046872">
    <property type="term" value="F:metal ion binding"/>
    <property type="evidence" value="ECO:0007669"/>
    <property type="project" value="UniProtKB-KW"/>
</dbReference>
<dbReference type="Gene3D" id="3.30.70.360">
    <property type="match status" value="1"/>
</dbReference>
<protein>
    <submittedName>
        <fullName evidence="4">Amidohydrolase</fullName>
    </submittedName>
</protein>
<dbReference type="CDD" id="cd05666">
    <property type="entry name" value="M20_Acy1-like"/>
    <property type="match status" value="1"/>
</dbReference>
<feature type="binding site" evidence="2">
    <location>
        <position position="358"/>
    </location>
    <ligand>
        <name>Mn(2+)</name>
        <dbReference type="ChEBI" id="CHEBI:29035"/>
        <label>2</label>
    </ligand>
</feature>
<dbReference type="InterPro" id="IPR011650">
    <property type="entry name" value="Peptidase_M20_dimer"/>
</dbReference>
<dbReference type="InterPro" id="IPR017439">
    <property type="entry name" value="Amidohydrolase"/>
</dbReference>
<evidence type="ECO:0000313" key="5">
    <source>
        <dbReference type="Proteomes" id="UP000245048"/>
    </source>
</evidence>
<dbReference type="GO" id="GO:0019877">
    <property type="term" value="P:diaminopimelate biosynthetic process"/>
    <property type="evidence" value="ECO:0007669"/>
    <property type="project" value="UniProtKB-ARBA"/>
</dbReference>
<keyword evidence="5" id="KW-1185">Reference proteome</keyword>
<dbReference type="PANTHER" id="PTHR11014">
    <property type="entry name" value="PEPTIDASE M20 FAMILY MEMBER"/>
    <property type="match status" value="1"/>
</dbReference>
<feature type="binding site" evidence="2">
    <location>
        <position position="137"/>
    </location>
    <ligand>
        <name>Mn(2+)</name>
        <dbReference type="ChEBI" id="CHEBI:29035"/>
        <label>2</label>
    </ligand>
</feature>
<evidence type="ECO:0000313" key="4">
    <source>
        <dbReference type="EMBL" id="PWC28351.1"/>
    </source>
</evidence>
<proteinExistence type="predicted"/>
<dbReference type="Gene3D" id="3.40.630.10">
    <property type="entry name" value="Zn peptidases"/>
    <property type="match status" value="1"/>
</dbReference>
<feature type="binding site" evidence="2">
    <location>
        <position position="163"/>
    </location>
    <ligand>
        <name>Mn(2+)</name>
        <dbReference type="ChEBI" id="CHEBI:29035"/>
        <label>2</label>
    </ligand>
</feature>
<gene>
    <name evidence="4" type="ORF">CR165_13800</name>
</gene>
<evidence type="ECO:0000259" key="3">
    <source>
        <dbReference type="Pfam" id="PF07687"/>
    </source>
</evidence>
<name>A0A2U1V3B4_9PROT</name>
<evidence type="ECO:0000256" key="1">
    <source>
        <dbReference type="ARBA" id="ARBA00022801"/>
    </source>
</evidence>
<keyword evidence="1 4" id="KW-0378">Hydrolase</keyword>
<dbReference type="Pfam" id="PF01546">
    <property type="entry name" value="Peptidase_M20"/>
    <property type="match status" value="1"/>
</dbReference>
<dbReference type="InterPro" id="IPR036264">
    <property type="entry name" value="Bact_exopeptidase_dim_dom"/>
</dbReference>
<dbReference type="GO" id="GO:0050118">
    <property type="term" value="F:N-acetyldiaminopimelate deacetylase activity"/>
    <property type="evidence" value="ECO:0007669"/>
    <property type="project" value="UniProtKB-ARBA"/>
</dbReference>
<comment type="caution">
    <text evidence="4">The sequence shown here is derived from an EMBL/GenBank/DDBJ whole genome shotgun (WGS) entry which is preliminary data.</text>
</comment>
<evidence type="ECO:0000256" key="2">
    <source>
        <dbReference type="PIRSR" id="PIRSR005962-1"/>
    </source>
</evidence>
<comment type="cofactor">
    <cofactor evidence="2">
        <name>Mn(2+)</name>
        <dbReference type="ChEBI" id="CHEBI:29035"/>
    </cofactor>
    <text evidence="2">The Mn(2+) ion enhances activity.</text>
</comment>
<dbReference type="RefSeq" id="WP_109517579.1">
    <property type="nucleotide sequence ID" value="NZ_PDOA01000008.1"/>
</dbReference>
<organism evidence="4 5">
    <name type="scientific">Teichococcus aestuarii</name>
    <dbReference type="NCBI Taxonomy" id="568898"/>
    <lineage>
        <taxon>Bacteria</taxon>
        <taxon>Pseudomonadati</taxon>
        <taxon>Pseudomonadota</taxon>
        <taxon>Alphaproteobacteria</taxon>
        <taxon>Acetobacterales</taxon>
        <taxon>Roseomonadaceae</taxon>
        <taxon>Roseomonas</taxon>
    </lineage>
</organism>
<dbReference type="PIRSF" id="PIRSF005962">
    <property type="entry name" value="Pept_M20D_amidohydro"/>
    <property type="match status" value="1"/>
</dbReference>
<dbReference type="Pfam" id="PF07687">
    <property type="entry name" value="M20_dimer"/>
    <property type="match status" value="1"/>
</dbReference>
<dbReference type="InterPro" id="IPR002933">
    <property type="entry name" value="Peptidase_M20"/>
</dbReference>
<dbReference type="SUPFAM" id="SSF55031">
    <property type="entry name" value="Bacterial exopeptidase dimerisation domain"/>
    <property type="match status" value="1"/>
</dbReference>
<feature type="binding site" evidence="2">
    <location>
        <position position="104"/>
    </location>
    <ligand>
        <name>Mn(2+)</name>
        <dbReference type="ChEBI" id="CHEBI:29035"/>
        <label>2</label>
    </ligand>
</feature>
<dbReference type="EMBL" id="PDOA01000008">
    <property type="protein sequence ID" value="PWC28351.1"/>
    <property type="molecule type" value="Genomic_DNA"/>
</dbReference>
<dbReference type="PANTHER" id="PTHR11014:SF63">
    <property type="entry name" value="METALLOPEPTIDASE, PUTATIVE (AFU_ORTHOLOGUE AFUA_6G09600)-RELATED"/>
    <property type="match status" value="1"/>
</dbReference>
<reference evidence="5" key="1">
    <citation type="submission" date="2017-10" db="EMBL/GenBank/DDBJ databases">
        <authorList>
            <person name="Toshchakov S.V."/>
            <person name="Goeva M.A."/>
        </authorList>
    </citation>
    <scope>NUCLEOTIDE SEQUENCE [LARGE SCALE GENOMIC DNA]</scope>
    <source>
        <strain evidence="5">JR1/69-1-13</strain>
    </source>
</reference>
<dbReference type="NCBIfam" id="TIGR01891">
    <property type="entry name" value="amidohydrolases"/>
    <property type="match status" value="1"/>
</dbReference>
<dbReference type="SUPFAM" id="SSF53187">
    <property type="entry name" value="Zn-dependent exopeptidases"/>
    <property type="match status" value="1"/>
</dbReference>
<keyword evidence="2" id="KW-0479">Metal-binding</keyword>
<dbReference type="OrthoDB" id="9777385at2"/>
<dbReference type="AlphaFoldDB" id="A0A2U1V3B4"/>
<keyword evidence="2" id="KW-0464">Manganese</keyword>
<feature type="domain" description="Peptidase M20 dimerisation" evidence="3">
    <location>
        <begin position="184"/>
        <end position="278"/>
    </location>
</feature>
<sequence length="387" mass="41082">MPALDHIRRYHGELTAIRQDLHAHPELGMEEHRTAEIVARRLEEWGVDEVHRGIGGTGVVGVLRAGRGNRAIGLRADMDALPMAELTGLPYASTVPGKMHACGHDGHTTMLLGAARYLAETRNFDGTVHLIFQPGEEGCGGALAMLEDGLLERFPCDALYGMHNATGLDVGRYAIGAGPFMAGGAFFDITVHGKGSHGARPEASIDPVLTACHIATGLQSIVSRNLSPRETAVVSVTKVTGGDAYNVIPQTAVLSGTARFFSKEVAGQIEEAMRRMAEGVAAGFGATAEVDFRLIFAPLVNQAERTTEIADAAADLVGEEAVRRDRAPVMGSEDFSFMLEKVPGAYIHVGNGPGAAAHNPHYNFNDEATPFGAALYAQVVERVLKPA</sequence>